<dbReference type="PANTHER" id="PTHR12526">
    <property type="entry name" value="GLYCOSYLTRANSFERASE"/>
    <property type="match status" value="1"/>
</dbReference>
<dbReference type="SUPFAM" id="SSF53756">
    <property type="entry name" value="UDP-Glycosyltransferase/glycogen phosphorylase"/>
    <property type="match status" value="1"/>
</dbReference>
<evidence type="ECO:0000313" key="4">
    <source>
        <dbReference type="Proteomes" id="UP001262889"/>
    </source>
</evidence>
<dbReference type="EMBL" id="JAVRHQ010000029">
    <property type="protein sequence ID" value="MDT0644593.1"/>
    <property type="molecule type" value="Genomic_DNA"/>
</dbReference>
<protein>
    <submittedName>
        <fullName evidence="3">Glycosyltransferase</fullName>
        <ecNumber evidence="3">2.4.-.-</ecNumber>
    </submittedName>
</protein>
<dbReference type="Proteomes" id="UP001262889">
    <property type="component" value="Unassembled WGS sequence"/>
</dbReference>
<evidence type="ECO:0000259" key="2">
    <source>
        <dbReference type="Pfam" id="PF13439"/>
    </source>
</evidence>
<gene>
    <name evidence="3" type="ORF">RM553_17260</name>
</gene>
<dbReference type="EC" id="2.4.-.-" evidence="3"/>
<dbReference type="PANTHER" id="PTHR12526:SF630">
    <property type="entry name" value="GLYCOSYLTRANSFERASE"/>
    <property type="match status" value="1"/>
</dbReference>
<feature type="domain" description="Glycosyltransferase subfamily 4-like N-terminal" evidence="2">
    <location>
        <begin position="53"/>
        <end position="170"/>
    </location>
</feature>
<evidence type="ECO:0000259" key="1">
    <source>
        <dbReference type="Pfam" id="PF00534"/>
    </source>
</evidence>
<keyword evidence="3" id="KW-0808">Transferase</keyword>
<keyword evidence="4" id="KW-1185">Reference proteome</keyword>
<feature type="domain" description="Glycosyl transferase family 1" evidence="1">
    <location>
        <begin position="185"/>
        <end position="346"/>
    </location>
</feature>
<dbReference type="Gene3D" id="3.40.50.2000">
    <property type="entry name" value="Glycogen Phosphorylase B"/>
    <property type="match status" value="2"/>
</dbReference>
<dbReference type="GO" id="GO:0016757">
    <property type="term" value="F:glycosyltransferase activity"/>
    <property type="evidence" value="ECO:0007669"/>
    <property type="project" value="UniProtKB-KW"/>
</dbReference>
<comment type="caution">
    <text evidence="3">The sequence shown here is derived from an EMBL/GenBank/DDBJ whole genome shotgun (WGS) entry which is preliminary data.</text>
</comment>
<dbReference type="InterPro" id="IPR001296">
    <property type="entry name" value="Glyco_trans_1"/>
</dbReference>
<dbReference type="Pfam" id="PF13439">
    <property type="entry name" value="Glyco_transf_4"/>
    <property type="match status" value="1"/>
</dbReference>
<organism evidence="3 4">
    <name type="scientific">Autumnicola tepida</name>
    <dbReference type="NCBI Taxonomy" id="3075595"/>
    <lineage>
        <taxon>Bacteria</taxon>
        <taxon>Pseudomonadati</taxon>
        <taxon>Bacteroidota</taxon>
        <taxon>Flavobacteriia</taxon>
        <taxon>Flavobacteriales</taxon>
        <taxon>Flavobacteriaceae</taxon>
        <taxon>Autumnicola</taxon>
    </lineage>
</organism>
<dbReference type="InterPro" id="IPR028098">
    <property type="entry name" value="Glyco_trans_4-like_N"/>
</dbReference>
<dbReference type="RefSeq" id="WP_311536210.1">
    <property type="nucleotide sequence ID" value="NZ_JAVRHQ010000029.1"/>
</dbReference>
<name>A0ABU3CEA6_9FLAO</name>
<accession>A0ABU3CEA6</accession>
<keyword evidence="3" id="KW-0328">Glycosyltransferase</keyword>
<dbReference type="Pfam" id="PF00534">
    <property type="entry name" value="Glycos_transf_1"/>
    <property type="match status" value="1"/>
</dbReference>
<reference evidence="3 4" key="1">
    <citation type="submission" date="2023-09" db="EMBL/GenBank/DDBJ databases">
        <authorList>
            <person name="Rey-Velasco X."/>
        </authorList>
    </citation>
    <scope>NUCLEOTIDE SEQUENCE [LARGE SCALE GENOMIC DNA]</scope>
    <source>
        <strain evidence="3 4">F363</strain>
    </source>
</reference>
<sequence>MRIKVLHIIKSLGRGGAEVLLPETLALHDQNKFEFHYVYFLPWKDQMVDIIKEQGGKVTCIPANNNLELIRKVGEVVEYCDKEKIDILHCHLPWSGFLGRRVFSKTKIPVVYTEHNIQERYHWATKFVNKYTFNFQSMALGVSNDVTKSIKENIDPAIPVETLLNGVNTANFKRDTAKGKSLKHHLGIPEESYVIGNIAVFREQKNLLDWVRAFHRINKNYPSIYGILVGAGPKEKEIKDLVDELKLSEKIFFPGLQEDTIPYFSAMDIFMLSSAFEGLPIALLEAMSMKCAVVSTKAGGVVEAVRHNKEGLLCEPGDWEMLAENVQNLIQHPEKRVKIQEFARERVLQNFSLLEMVRSLEQRYFKIYNGN</sequence>
<proteinExistence type="predicted"/>
<evidence type="ECO:0000313" key="3">
    <source>
        <dbReference type="EMBL" id="MDT0644593.1"/>
    </source>
</evidence>